<dbReference type="Proteomes" id="UP000012128">
    <property type="component" value="Unassembled WGS sequence"/>
</dbReference>
<dbReference type="GO" id="GO:0003677">
    <property type="term" value="F:DNA binding"/>
    <property type="evidence" value="ECO:0007669"/>
    <property type="project" value="InterPro"/>
</dbReference>
<organism evidence="2 3">
    <name type="scientific">Leptospira interrogans str. 2006001854</name>
    <dbReference type="NCBI Taxonomy" id="1001590"/>
    <lineage>
        <taxon>Bacteria</taxon>
        <taxon>Pseudomonadati</taxon>
        <taxon>Spirochaetota</taxon>
        <taxon>Spirochaetia</taxon>
        <taxon>Leptospirales</taxon>
        <taxon>Leptospiraceae</taxon>
        <taxon>Leptospira</taxon>
    </lineage>
</organism>
<proteinExistence type="predicted"/>
<evidence type="ECO:0000313" key="3">
    <source>
        <dbReference type="Proteomes" id="UP000012128"/>
    </source>
</evidence>
<evidence type="ECO:0000313" key="2">
    <source>
        <dbReference type="EMBL" id="EMM81286.1"/>
    </source>
</evidence>
<name>M6GQT2_LEPIR</name>
<dbReference type="GO" id="GO:0004803">
    <property type="term" value="F:transposase activity"/>
    <property type="evidence" value="ECO:0007669"/>
    <property type="project" value="InterPro"/>
</dbReference>
<accession>M6GQT2</accession>
<dbReference type="AlphaFoldDB" id="M6GQT2"/>
<evidence type="ECO:0000259" key="1">
    <source>
        <dbReference type="Pfam" id="PF02371"/>
    </source>
</evidence>
<dbReference type="InterPro" id="IPR003346">
    <property type="entry name" value="Transposase_20"/>
</dbReference>
<sequence length="61" mass="6906">MFLLCEVCDFKRFKTAGSFMSFLGLVPGEYSSGSKRNKQGLQKLEVPDILTEAAWHNLTHK</sequence>
<feature type="domain" description="Transposase IS116/IS110/IS902 C-terminal" evidence="1">
    <location>
        <begin position="3"/>
        <end position="58"/>
    </location>
</feature>
<gene>
    <name evidence="2" type="ORF">LEP1GSC037_0922</name>
</gene>
<protein>
    <submittedName>
        <fullName evidence="2">Transposase, IS116/IS110/IS902 family</fullName>
    </submittedName>
</protein>
<reference evidence="2 3" key="1">
    <citation type="submission" date="2013-01" db="EMBL/GenBank/DDBJ databases">
        <authorList>
            <person name="Harkins D.M."/>
            <person name="Durkin A.S."/>
            <person name="Brinkac L.M."/>
            <person name="Haft D.H."/>
            <person name="Selengut J.D."/>
            <person name="Sanka R."/>
            <person name="DePew J."/>
            <person name="Purushe J."/>
            <person name="Hospenthal D.R."/>
            <person name="Murray C.K."/>
            <person name="Pimentel G."/>
            <person name="Wasfy M."/>
            <person name="Parker T."/>
            <person name="Miller R.S."/>
            <person name="Vinetz J.M."/>
            <person name="Sutton G.G."/>
            <person name="Nierman W.C."/>
            <person name="Fouts D.E."/>
        </authorList>
    </citation>
    <scope>NUCLEOTIDE SEQUENCE [LARGE SCALE GENOMIC DNA]</scope>
    <source>
        <strain evidence="2 3">2006001854</strain>
    </source>
</reference>
<dbReference type="EMBL" id="AFLW02000146">
    <property type="protein sequence ID" value="EMM81286.1"/>
    <property type="molecule type" value="Genomic_DNA"/>
</dbReference>
<dbReference type="Pfam" id="PF02371">
    <property type="entry name" value="Transposase_20"/>
    <property type="match status" value="1"/>
</dbReference>
<dbReference type="GO" id="GO:0006313">
    <property type="term" value="P:DNA transposition"/>
    <property type="evidence" value="ECO:0007669"/>
    <property type="project" value="InterPro"/>
</dbReference>
<comment type="caution">
    <text evidence="2">The sequence shown here is derived from an EMBL/GenBank/DDBJ whole genome shotgun (WGS) entry which is preliminary data.</text>
</comment>